<accession>A0AAV1KYT3</accession>
<dbReference type="GO" id="GO:0006310">
    <property type="term" value="P:DNA recombination"/>
    <property type="evidence" value="ECO:0007669"/>
    <property type="project" value="UniProtKB-KW"/>
</dbReference>
<protein>
    <recommendedName>
        <fullName evidence="5">Tyr recombinase domain-containing protein</fullName>
    </recommendedName>
</protein>
<evidence type="ECO:0000313" key="3">
    <source>
        <dbReference type="EMBL" id="CAK1587910.1"/>
    </source>
</evidence>
<dbReference type="InterPro" id="IPR013762">
    <property type="entry name" value="Integrase-like_cat_sf"/>
</dbReference>
<dbReference type="GO" id="GO:0003677">
    <property type="term" value="F:DNA binding"/>
    <property type="evidence" value="ECO:0007669"/>
    <property type="project" value="UniProtKB-KW"/>
</dbReference>
<dbReference type="EMBL" id="CAVLGL010000082">
    <property type="protein sequence ID" value="CAK1587910.1"/>
    <property type="molecule type" value="Genomic_DNA"/>
</dbReference>
<dbReference type="PANTHER" id="PTHR35617:SF3">
    <property type="entry name" value="CORE-BINDING (CB) DOMAIN-CONTAINING PROTEIN"/>
    <property type="match status" value="1"/>
</dbReference>
<dbReference type="SUPFAM" id="SSF56349">
    <property type="entry name" value="DNA breaking-rejoining enzymes"/>
    <property type="match status" value="1"/>
</dbReference>
<name>A0AAV1KYT3_9NEOP</name>
<dbReference type="GO" id="GO:0015074">
    <property type="term" value="P:DNA integration"/>
    <property type="evidence" value="ECO:0007669"/>
    <property type="project" value="InterPro"/>
</dbReference>
<dbReference type="InterPro" id="IPR011010">
    <property type="entry name" value="DNA_brk_join_enz"/>
</dbReference>
<evidence type="ECO:0000313" key="4">
    <source>
        <dbReference type="Proteomes" id="UP001314205"/>
    </source>
</evidence>
<keyword evidence="2" id="KW-0233">DNA recombination</keyword>
<keyword evidence="1" id="KW-0238">DNA-binding</keyword>
<dbReference type="PANTHER" id="PTHR35617">
    <property type="entry name" value="PHAGE_INTEGRASE DOMAIN-CONTAINING PROTEIN"/>
    <property type="match status" value="1"/>
</dbReference>
<proteinExistence type="predicted"/>
<evidence type="ECO:0000256" key="1">
    <source>
        <dbReference type="ARBA" id="ARBA00023125"/>
    </source>
</evidence>
<keyword evidence="4" id="KW-1185">Reference proteome</keyword>
<dbReference type="Gene3D" id="1.10.150.130">
    <property type="match status" value="1"/>
</dbReference>
<evidence type="ECO:0000256" key="2">
    <source>
        <dbReference type="ARBA" id="ARBA00023172"/>
    </source>
</evidence>
<evidence type="ECO:0008006" key="5">
    <source>
        <dbReference type="Google" id="ProtNLM"/>
    </source>
</evidence>
<sequence length="284" mass="32646">MAWCRTKEINPKSPRPEEVAQFLADTFLKEGLAYSTILVQKSAVATFCGMKDDISSNFLVKQILKAIHNSKPPNFKSSVWDVKQVVYWLKQNPKDDSLFEIVRRTATILLLRSGRRLHDLTLLRNKEPYFTDTGREICLWPVFEAKTDNGSRRQSGRKLLPNEDSNLCPVKWIRLLIQATKERRTDKIDGHFFISIRGTPKPASRTMIVGWVRSVLKDARIEATPGSCRSAVASLAWLENRPIEEILERGNWTAAQTLMNHYCREINAQERDNGNYILDNFKPL</sequence>
<dbReference type="Gene3D" id="1.10.443.10">
    <property type="entry name" value="Intergrase catalytic core"/>
    <property type="match status" value="1"/>
</dbReference>
<dbReference type="InterPro" id="IPR010998">
    <property type="entry name" value="Integrase_recombinase_N"/>
</dbReference>
<dbReference type="Proteomes" id="UP001314205">
    <property type="component" value="Unassembled WGS sequence"/>
</dbReference>
<dbReference type="AlphaFoldDB" id="A0AAV1KYT3"/>
<organism evidence="3 4">
    <name type="scientific">Parnassius mnemosyne</name>
    <name type="common">clouded apollo</name>
    <dbReference type="NCBI Taxonomy" id="213953"/>
    <lineage>
        <taxon>Eukaryota</taxon>
        <taxon>Metazoa</taxon>
        <taxon>Ecdysozoa</taxon>
        <taxon>Arthropoda</taxon>
        <taxon>Hexapoda</taxon>
        <taxon>Insecta</taxon>
        <taxon>Pterygota</taxon>
        <taxon>Neoptera</taxon>
        <taxon>Endopterygota</taxon>
        <taxon>Lepidoptera</taxon>
        <taxon>Glossata</taxon>
        <taxon>Ditrysia</taxon>
        <taxon>Papilionoidea</taxon>
        <taxon>Papilionidae</taxon>
        <taxon>Parnassiinae</taxon>
        <taxon>Parnassini</taxon>
        <taxon>Parnassius</taxon>
        <taxon>Driopa</taxon>
    </lineage>
</organism>
<comment type="caution">
    <text evidence="3">The sequence shown here is derived from an EMBL/GenBank/DDBJ whole genome shotgun (WGS) entry which is preliminary data.</text>
</comment>
<gene>
    <name evidence="3" type="ORF">PARMNEM_LOCUS8614</name>
</gene>
<reference evidence="3 4" key="1">
    <citation type="submission" date="2023-11" db="EMBL/GenBank/DDBJ databases">
        <authorList>
            <person name="Hedman E."/>
            <person name="Englund M."/>
            <person name="Stromberg M."/>
            <person name="Nyberg Akerstrom W."/>
            <person name="Nylinder S."/>
            <person name="Jareborg N."/>
            <person name="Kallberg Y."/>
            <person name="Kronander E."/>
        </authorList>
    </citation>
    <scope>NUCLEOTIDE SEQUENCE [LARGE SCALE GENOMIC DNA]</scope>
</reference>